<evidence type="ECO:0000256" key="1">
    <source>
        <dbReference type="ARBA" id="ARBA00004829"/>
    </source>
</evidence>
<name>A0A930UVA0_9ACTN</name>
<evidence type="ECO:0000256" key="2">
    <source>
        <dbReference type="ARBA" id="ARBA00022746"/>
    </source>
</evidence>
<dbReference type="PANTHER" id="PTHR43734:SF1">
    <property type="entry name" value="PHYTOENE DESATURASE"/>
    <property type="match status" value="1"/>
</dbReference>
<dbReference type="PROSITE" id="PS51257">
    <property type="entry name" value="PROKAR_LIPOPROTEIN"/>
    <property type="match status" value="1"/>
</dbReference>
<dbReference type="PANTHER" id="PTHR43734">
    <property type="entry name" value="PHYTOENE DESATURASE"/>
    <property type="match status" value="1"/>
</dbReference>
<proteinExistence type="inferred from homology"/>
<organism evidence="6 7">
    <name type="scientific">Nocardioides acrostichi</name>
    <dbReference type="NCBI Taxonomy" id="2784339"/>
    <lineage>
        <taxon>Bacteria</taxon>
        <taxon>Bacillati</taxon>
        <taxon>Actinomycetota</taxon>
        <taxon>Actinomycetes</taxon>
        <taxon>Propionibacteriales</taxon>
        <taxon>Nocardioidaceae</taxon>
        <taxon>Nocardioides</taxon>
    </lineage>
</organism>
<dbReference type="Gene3D" id="3.50.50.60">
    <property type="entry name" value="FAD/NAD(P)-binding domain"/>
    <property type="match status" value="2"/>
</dbReference>
<dbReference type="GO" id="GO:0016117">
    <property type="term" value="P:carotenoid biosynthetic process"/>
    <property type="evidence" value="ECO:0007669"/>
    <property type="project" value="UniProtKB-KW"/>
</dbReference>
<dbReference type="InterPro" id="IPR014105">
    <property type="entry name" value="Carotenoid/retinoid_OxRdtase"/>
</dbReference>
<dbReference type="InterPro" id="IPR036188">
    <property type="entry name" value="FAD/NAD-bd_sf"/>
</dbReference>
<sequence>MNRVVVVGAGLAGLATACHLSRSGHEVVVVESQDQVGGRGARLERGGYAFDLGPTVLTMRGLLADVVGAAGGDLDALLPMELLDPAYRARFHDGSEIEVRHGHDAMRKEIELACGPDDADAFDAFVPWLRRLYEVEMPHFIDRNLDGPLSLVSRPGPAARLLAMGGFGRLGRAVERRFTDERLHRLFTFQAMYAGLAPREALAIYAVITYMDCIEGVWFPEGGMAAVPRALARAATDAGVAVHTGRRVTRVLRRSDGAVAGVELDGGPGSGSDGREAVWADAVVCTPDLPVVYDRLLPDLRPPRATRRGRYSPSAVVWHVGVRGDLPAGVRHHNIHFARAWDSSFEALIGRGEMMPDPSRLVTVPSLTDPSLAPEGGHVLYVLEPAPNLDGRVDWSRQRGRTRDELAAFLAREGYPTDIVTEELVDPQDWQRQGMARGTPFALAHTFGQTGPFRPRNHEPRVPGLFFAGSGTVPGVGVPMVLVSGRLAAERVLAYLPGSSR</sequence>
<evidence type="ECO:0000259" key="5">
    <source>
        <dbReference type="Pfam" id="PF01593"/>
    </source>
</evidence>
<dbReference type="SUPFAM" id="SSF51905">
    <property type="entry name" value="FAD/NAD(P)-binding domain"/>
    <property type="match status" value="1"/>
</dbReference>
<dbReference type="NCBIfam" id="TIGR02734">
    <property type="entry name" value="crtI_fam"/>
    <property type="match status" value="1"/>
</dbReference>
<dbReference type="GO" id="GO:0016491">
    <property type="term" value="F:oxidoreductase activity"/>
    <property type="evidence" value="ECO:0007669"/>
    <property type="project" value="UniProtKB-KW"/>
</dbReference>
<comment type="similarity">
    <text evidence="4">Belongs to the carotenoid/retinoid oxidoreductase family.</text>
</comment>
<accession>A0A930UVA0</accession>
<evidence type="ECO:0000256" key="4">
    <source>
        <dbReference type="RuleBase" id="RU362075"/>
    </source>
</evidence>
<protein>
    <submittedName>
        <fullName evidence="6">Phytoene desaturase</fullName>
    </submittedName>
</protein>
<keyword evidence="7" id="KW-1185">Reference proteome</keyword>
<keyword evidence="2 4" id="KW-0125">Carotenoid biosynthesis</keyword>
<dbReference type="EMBL" id="JADIVZ010000001">
    <property type="protein sequence ID" value="MBF4160272.1"/>
    <property type="molecule type" value="Genomic_DNA"/>
</dbReference>
<evidence type="ECO:0000313" key="6">
    <source>
        <dbReference type="EMBL" id="MBF4160272.1"/>
    </source>
</evidence>
<gene>
    <name evidence="6" type="primary">crtI</name>
    <name evidence="6" type="ORF">ISG29_01115</name>
</gene>
<comment type="caution">
    <text evidence="6">The sequence shown here is derived from an EMBL/GenBank/DDBJ whole genome shotgun (WGS) entry which is preliminary data.</text>
</comment>
<evidence type="ECO:0000256" key="3">
    <source>
        <dbReference type="ARBA" id="ARBA00023002"/>
    </source>
</evidence>
<keyword evidence="3 4" id="KW-0560">Oxidoreductase</keyword>
<reference evidence="6" key="1">
    <citation type="submission" date="2020-11" db="EMBL/GenBank/DDBJ databases">
        <title>Nocardioides sp. CBS4Y-1, whole genome shotgun sequence.</title>
        <authorList>
            <person name="Tuo L."/>
        </authorList>
    </citation>
    <scope>NUCLEOTIDE SEQUENCE</scope>
    <source>
        <strain evidence="6">CBS4Y-1</strain>
    </source>
</reference>
<dbReference type="AlphaFoldDB" id="A0A930UVA0"/>
<evidence type="ECO:0000313" key="7">
    <source>
        <dbReference type="Proteomes" id="UP000656804"/>
    </source>
</evidence>
<dbReference type="InterPro" id="IPR002937">
    <property type="entry name" value="Amino_oxidase"/>
</dbReference>
<dbReference type="Pfam" id="PF01593">
    <property type="entry name" value="Amino_oxidase"/>
    <property type="match status" value="1"/>
</dbReference>
<dbReference type="RefSeq" id="WP_194501526.1">
    <property type="nucleotide sequence ID" value="NZ_JADIVZ010000001.1"/>
</dbReference>
<comment type="pathway">
    <text evidence="1 4">Carotenoid biosynthesis.</text>
</comment>
<dbReference type="PRINTS" id="PR00419">
    <property type="entry name" value="ADXRDTASE"/>
</dbReference>
<feature type="domain" description="Amine oxidase" evidence="5">
    <location>
        <begin position="11"/>
        <end position="493"/>
    </location>
</feature>
<dbReference type="Proteomes" id="UP000656804">
    <property type="component" value="Unassembled WGS sequence"/>
</dbReference>